<keyword evidence="2" id="KW-1185">Reference proteome</keyword>
<accession>A0A0B1TF73</accession>
<dbReference type="EMBL" id="KN550210">
    <property type="protein sequence ID" value="KHJ94751.1"/>
    <property type="molecule type" value="Genomic_DNA"/>
</dbReference>
<evidence type="ECO:0000313" key="2">
    <source>
        <dbReference type="Proteomes" id="UP000053660"/>
    </source>
</evidence>
<reference evidence="1 2" key="1">
    <citation type="submission" date="2014-03" db="EMBL/GenBank/DDBJ databases">
        <title>Draft genome of the hookworm Oesophagostomum dentatum.</title>
        <authorList>
            <person name="Mitreva M."/>
        </authorList>
    </citation>
    <scope>NUCLEOTIDE SEQUENCE [LARGE SCALE GENOMIC DNA]</scope>
    <source>
        <strain evidence="1 2">OD-Hann</strain>
    </source>
</reference>
<dbReference type="OrthoDB" id="5808460at2759"/>
<name>A0A0B1TF73_OESDE</name>
<protein>
    <submittedName>
        <fullName evidence="1">Uncharacterized protein</fullName>
    </submittedName>
</protein>
<dbReference type="Proteomes" id="UP000053660">
    <property type="component" value="Unassembled WGS sequence"/>
</dbReference>
<gene>
    <name evidence="1" type="ORF">OESDEN_05318</name>
</gene>
<organism evidence="1 2">
    <name type="scientific">Oesophagostomum dentatum</name>
    <name type="common">Nodular worm</name>
    <dbReference type="NCBI Taxonomy" id="61180"/>
    <lineage>
        <taxon>Eukaryota</taxon>
        <taxon>Metazoa</taxon>
        <taxon>Ecdysozoa</taxon>
        <taxon>Nematoda</taxon>
        <taxon>Chromadorea</taxon>
        <taxon>Rhabditida</taxon>
        <taxon>Rhabditina</taxon>
        <taxon>Rhabditomorpha</taxon>
        <taxon>Strongyloidea</taxon>
        <taxon>Strongylidae</taxon>
        <taxon>Oesophagostomum</taxon>
    </lineage>
</organism>
<dbReference type="AlphaFoldDB" id="A0A0B1TF73"/>
<sequence length="74" mass="8664">MFDAVVKTFDAFCSIFRRYYCFGSQHQSDVREHLVEQGIGVYRNTVICADWECSFESPEYWKPQPGSVMRVTVD</sequence>
<proteinExistence type="predicted"/>
<evidence type="ECO:0000313" key="1">
    <source>
        <dbReference type="EMBL" id="KHJ94751.1"/>
    </source>
</evidence>